<dbReference type="SMART" id="SM00388">
    <property type="entry name" value="HisKA"/>
    <property type="match status" value="1"/>
</dbReference>
<dbReference type="Pfam" id="PF13426">
    <property type="entry name" value="PAS_9"/>
    <property type="match status" value="1"/>
</dbReference>
<keyword evidence="6" id="KW-0175">Coiled coil</keyword>
<dbReference type="InterPro" id="IPR004358">
    <property type="entry name" value="Sig_transdc_His_kin-like_C"/>
</dbReference>
<dbReference type="InterPro" id="IPR003594">
    <property type="entry name" value="HATPase_dom"/>
</dbReference>
<dbReference type="PANTHER" id="PTHR43304:SF1">
    <property type="entry name" value="PAC DOMAIN-CONTAINING PROTEIN"/>
    <property type="match status" value="1"/>
</dbReference>
<dbReference type="InterPro" id="IPR036097">
    <property type="entry name" value="HisK_dim/P_sf"/>
</dbReference>
<dbReference type="GO" id="GO:0006355">
    <property type="term" value="P:regulation of DNA-templated transcription"/>
    <property type="evidence" value="ECO:0007669"/>
    <property type="project" value="InterPro"/>
</dbReference>
<proteinExistence type="predicted"/>
<evidence type="ECO:0000256" key="6">
    <source>
        <dbReference type="SAM" id="Coils"/>
    </source>
</evidence>
<dbReference type="SMART" id="SM00086">
    <property type="entry name" value="PAC"/>
    <property type="match status" value="3"/>
</dbReference>
<feature type="coiled-coil region" evidence="6">
    <location>
        <begin position="6"/>
        <end position="58"/>
    </location>
</feature>
<gene>
    <name evidence="10" type="ORF">TJEJU_2831</name>
</gene>
<feature type="domain" description="PAS" evidence="8">
    <location>
        <begin position="181"/>
        <end position="252"/>
    </location>
</feature>
<keyword evidence="11" id="KW-1185">Reference proteome</keyword>
<dbReference type="Gene3D" id="3.30.450.20">
    <property type="entry name" value="PAS domain"/>
    <property type="match status" value="4"/>
</dbReference>
<dbReference type="SUPFAM" id="SSF55785">
    <property type="entry name" value="PYP-like sensor domain (PAS domain)"/>
    <property type="match status" value="4"/>
</dbReference>
<sequence>MSDIVSNDLKRALENEKKARLAAEEKLNSFTKESENLINKLETKTKHLEEELSKKDSELKGIFENINDAFVQIDLRGNVIKMNDIAITMFGYDYTEGTPLNLMKIVHPDDYGYTIGAFKNLIQEGFYTKYRSRIITKNKTIKTLEVNCSLICNTNGEVAGAQGIARDITEEIAIQELLEEQKHQLDIIFNNSPIGIVLSQEQDDDFVFANNTITKMLGYTLEEMRALTVNEFTHPDDREASKKLRNKISSGEINNFTQEKRYIKKDGDILWAKTIVNSVRSPESKVKFQVATVEDITENKLAEQRLIESENRLTSLISHLDSAVLLENEKREIVISNKKMCEIFSIPLKPSELLGQNCLKLLSQTKHLFERPEYFANRINKLIKDKKVVLGDELRLVDGRILERDYIPISKNNEYKGHLWTYRDVTLSRNYRKSLETHKKRYSNIIANLKLGLVELDRRNKILSTNSNFMKMTGFDEEKILNQDVRELFKKEKIIDFIQQRNKDKKGQKSGSYEFKFINNLNQEKVLLVSAAPNFDIQGEITGSIGIVLDITHIKKLESQKEELLKKLEQRNVELEEYAHIVSHDLKSPLRSISALTSWLKEDYGENLGKGGVQNVDMIQEVVEKMERLINDILNYSSINNDDEAFENVNTYEVIKGISKLIYVPKHIKIEIDKNLPIIKADKVRIQQLFQNLMSNAVNYIDKEEGLIKINVKEKKKSYIFSVQDNGIGIKKEYHAKIFEVFQSLGNHKDSTGIGLSIVKKIVDVYGGKIWLESVERIGTTFYIEFKK</sequence>
<dbReference type="RefSeq" id="WP_095073100.1">
    <property type="nucleotide sequence ID" value="NZ_LT899436.1"/>
</dbReference>
<dbReference type="SUPFAM" id="SSF47384">
    <property type="entry name" value="Homodimeric domain of signal transducing histidine kinase"/>
    <property type="match status" value="1"/>
</dbReference>
<feature type="coiled-coil region" evidence="6">
    <location>
        <begin position="551"/>
        <end position="578"/>
    </location>
</feature>
<name>A0A238UDE2_9FLAO</name>
<evidence type="ECO:0000256" key="5">
    <source>
        <dbReference type="ARBA" id="ARBA00022777"/>
    </source>
</evidence>
<feature type="domain" description="PAC" evidence="9">
    <location>
        <begin position="256"/>
        <end position="308"/>
    </location>
</feature>
<accession>A0A238UDE2</accession>
<feature type="domain" description="Histidine kinase" evidence="7">
    <location>
        <begin position="581"/>
        <end position="788"/>
    </location>
</feature>
<organism evidence="10 11">
    <name type="scientific">Tenacibaculum jejuense</name>
    <dbReference type="NCBI Taxonomy" id="584609"/>
    <lineage>
        <taxon>Bacteria</taxon>
        <taxon>Pseudomonadati</taxon>
        <taxon>Bacteroidota</taxon>
        <taxon>Flavobacteriia</taxon>
        <taxon>Flavobacteriales</taxon>
        <taxon>Flavobacteriaceae</taxon>
        <taxon>Tenacibaculum</taxon>
    </lineage>
</organism>
<dbReference type="SMART" id="SM00387">
    <property type="entry name" value="HATPase_c"/>
    <property type="match status" value="1"/>
</dbReference>
<dbReference type="Gene3D" id="3.30.565.10">
    <property type="entry name" value="Histidine kinase-like ATPase, C-terminal domain"/>
    <property type="match status" value="1"/>
</dbReference>
<dbReference type="CDD" id="cd00082">
    <property type="entry name" value="HisKA"/>
    <property type="match status" value="1"/>
</dbReference>
<dbReference type="Pfam" id="PF02518">
    <property type="entry name" value="HATPase_c"/>
    <property type="match status" value="1"/>
</dbReference>
<dbReference type="InterPro" id="IPR036890">
    <property type="entry name" value="HATPase_C_sf"/>
</dbReference>
<keyword evidence="3" id="KW-0597">Phosphoprotein</keyword>
<evidence type="ECO:0000256" key="4">
    <source>
        <dbReference type="ARBA" id="ARBA00022679"/>
    </source>
</evidence>
<dbReference type="KEGG" id="tje:TJEJU_2831"/>
<dbReference type="NCBIfam" id="TIGR00229">
    <property type="entry name" value="sensory_box"/>
    <property type="match status" value="3"/>
</dbReference>
<keyword evidence="5 10" id="KW-0418">Kinase</keyword>
<keyword evidence="4" id="KW-0808">Transferase</keyword>
<dbReference type="PROSITE" id="PS50112">
    <property type="entry name" value="PAS"/>
    <property type="match status" value="3"/>
</dbReference>
<feature type="domain" description="PAC" evidence="9">
    <location>
        <begin position="128"/>
        <end position="180"/>
    </location>
</feature>
<dbReference type="EC" id="2.7.13.3" evidence="2"/>
<feature type="domain" description="PAC" evidence="9">
    <location>
        <begin position="511"/>
        <end position="563"/>
    </location>
</feature>
<dbReference type="Pfam" id="PF00512">
    <property type="entry name" value="HisKA"/>
    <property type="match status" value="1"/>
</dbReference>
<dbReference type="Gene3D" id="1.10.287.130">
    <property type="match status" value="1"/>
</dbReference>
<reference evidence="10 11" key="1">
    <citation type="submission" date="2017-07" db="EMBL/GenBank/DDBJ databases">
        <authorList>
            <person name="Sun Z.S."/>
            <person name="Albrecht U."/>
            <person name="Echele G."/>
            <person name="Lee C.C."/>
        </authorList>
    </citation>
    <scope>NUCLEOTIDE SEQUENCE [LARGE SCALE GENOMIC DNA]</scope>
    <source>
        <strain evidence="11">type strain: KCTC 22618</strain>
    </source>
</reference>
<dbReference type="SUPFAM" id="SSF55874">
    <property type="entry name" value="ATPase domain of HSP90 chaperone/DNA topoisomerase II/histidine kinase"/>
    <property type="match status" value="1"/>
</dbReference>
<dbReference type="Pfam" id="PF08447">
    <property type="entry name" value="PAS_3"/>
    <property type="match status" value="1"/>
</dbReference>
<dbReference type="OrthoDB" id="9781208at2"/>
<evidence type="ECO:0000313" key="11">
    <source>
        <dbReference type="Proteomes" id="UP000215214"/>
    </source>
</evidence>
<dbReference type="InterPro" id="IPR005467">
    <property type="entry name" value="His_kinase_dom"/>
</dbReference>
<evidence type="ECO:0000313" key="10">
    <source>
        <dbReference type="EMBL" id="SNR16504.1"/>
    </source>
</evidence>
<evidence type="ECO:0000259" key="9">
    <source>
        <dbReference type="PROSITE" id="PS50113"/>
    </source>
</evidence>
<dbReference type="PROSITE" id="PS50113">
    <property type="entry name" value="PAC"/>
    <property type="match status" value="3"/>
</dbReference>
<dbReference type="GO" id="GO:0000155">
    <property type="term" value="F:phosphorelay sensor kinase activity"/>
    <property type="evidence" value="ECO:0007669"/>
    <property type="project" value="InterPro"/>
</dbReference>
<dbReference type="InterPro" id="IPR013655">
    <property type="entry name" value="PAS_fold_3"/>
</dbReference>
<feature type="domain" description="PAS" evidence="8">
    <location>
        <begin position="438"/>
        <end position="492"/>
    </location>
</feature>
<dbReference type="InterPro" id="IPR001610">
    <property type="entry name" value="PAC"/>
</dbReference>
<dbReference type="InterPro" id="IPR013767">
    <property type="entry name" value="PAS_fold"/>
</dbReference>
<dbReference type="InterPro" id="IPR000014">
    <property type="entry name" value="PAS"/>
</dbReference>
<dbReference type="InterPro" id="IPR000700">
    <property type="entry name" value="PAS-assoc_C"/>
</dbReference>
<dbReference type="EMBL" id="LT899436">
    <property type="protein sequence ID" value="SNR16504.1"/>
    <property type="molecule type" value="Genomic_DNA"/>
</dbReference>
<evidence type="ECO:0000256" key="3">
    <source>
        <dbReference type="ARBA" id="ARBA00022553"/>
    </source>
</evidence>
<comment type="catalytic activity">
    <reaction evidence="1">
        <text>ATP + protein L-histidine = ADP + protein N-phospho-L-histidine.</text>
        <dbReference type="EC" id="2.7.13.3"/>
    </reaction>
</comment>
<evidence type="ECO:0000259" key="8">
    <source>
        <dbReference type="PROSITE" id="PS50112"/>
    </source>
</evidence>
<evidence type="ECO:0000256" key="1">
    <source>
        <dbReference type="ARBA" id="ARBA00000085"/>
    </source>
</evidence>
<dbReference type="InterPro" id="IPR003661">
    <property type="entry name" value="HisK_dim/P_dom"/>
</dbReference>
<dbReference type="SMART" id="SM00091">
    <property type="entry name" value="PAS"/>
    <property type="match status" value="4"/>
</dbReference>
<dbReference type="PROSITE" id="PS50109">
    <property type="entry name" value="HIS_KIN"/>
    <property type="match status" value="1"/>
</dbReference>
<protein>
    <recommendedName>
        <fullName evidence="2">histidine kinase</fullName>
        <ecNumber evidence="2">2.7.13.3</ecNumber>
    </recommendedName>
</protein>
<dbReference type="InterPro" id="IPR052162">
    <property type="entry name" value="Sensor_kinase/Photoreceptor"/>
</dbReference>
<dbReference type="AlphaFoldDB" id="A0A238UDE2"/>
<evidence type="ECO:0000256" key="2">
    <source>
        <dbReference type="ARBA" id="ARBA00012438"/>
    </source>
</evidence>
<dbReference type="CDD" id="cd00130">
    <property type="entry name" value="PAS"/>
    <property type="match status" value="3"/>
</dbReference>
<dbReference type="InterPro" id="IPR035965">
    <property type="entry name" value="PAS-like_dom_sf"/>
</dbReference>
<feature type="domain" description="PAS" evidence="8">
    <location>
        <begin position="55"/>
        <end position="125"/>
    </location>
</feature>
<dbReference type="PRINTS" id="PR00344">
    <property type="entry name" value="BCTRLSENSOR"/>
</dbReference>
<evidence type="ECO:0000259" key="7">
    <source>
        <dbReference type="PROSITE" id="PS50109"/>
    </source>
</evidence>
<dbReference type="PANTHER" id="PTHR43304">
    <property type="entry name" value="PHYTOCHROME-LIKE PROTEIN CPH1"/>
    <property type="match status" value="1"/>
</dbReference>
<dbReference type="Proteomes" id="UP000215214">
    <property type="component" value="Chromosome TJEJU"/>
</dbReference>
<dbReference type="Pfam" id="PF00989">
    <property type="entry name" value="PAS"/>
    <property type="match status" value="2"/>
</dbReference>